<comment type="caution">
    <text evidence="2">The sequence shown here is derived from an EMBL/GenBank/DDBJ whole genome shotgun (WGS) entry which is preliminary data.</text>
</comment>
<name>A0A3D3R6B3_9PLAN</name>
<evidence type="ECO:0000313" key="2">
    <source>
        <dbReference type="EMBL" id="HCO24404.1"/>
    </source>
</evidence>
<dbReference type="EMBL" id="DQAY01000093">
    <property type="protein sequence ID" value="HCO24404.1"/>
    <property type="molecule type" value="Genomic_DNA"/>
</dbReference>
<evidence type="ECO:0000313" key="3">
    <source>
        <dbReference type="Proteomes" id="UP000263642"/>
    </source>
</evidence>
<feature type="region of interest" description="Disordered" evidence="1">
    <location>
        <begin position="30"/>
        <end position="51"/>
    </location>
</feature>
<evidence type="ECO:0000256" key="1">
    <source>
        <dbReference type="SAM" id="MobiDB-lite"/>
    </source>
</evidence>
<proteinExistence type="predicted"/>
<reference evidence="2 3" key="1">
    <citation type="journal article" date="2018" name="Nat. Biotechnol.">
        <title>A standardized bacterial taxonomy based on genome phylogeny substantially revises the tree of life.</title>
        <authorList>
            <person name="Parks D.H."/>
            <person name="Chuvochina M."/>
            <person name="Waite D.W."/>
            <person name="Rinke C."/>
            <person name="Skarshewski A."/>
            <person name="Chaumeil P.A."/>
            <person name="Hugenholtz P."/>
        </authorList>
    </citation>
    <scope>NUCLEOTIDE SEQUENCE [LARGE SCALE GENOMIC DNA]</scope>
    <source>
        <strain evidence="2">UBA9375</strain>
    </source>
</reference>
<organism evidence="2 3">
    <name type="scientific">Gimesia maris</name>
    <dbReference type="NCBI Taxonomy" id="122"/>
    <lineage>
        <taxon>Bacteria</taxon>
        <taxon>Pseudomonadati</taxon>
        <taxon>Planctomycetota</taxon>
        <taxon>Planctomycetia</taxon>
        <taxon>Planctomycetales</taxon>
        <taxon>Planctomycetaceae</taxon>
        <taxon>Gimesia</taxon>
    </lineage>
</organism>
<sequence>MNGSSDRIQLDKHQIRVLRGQSEVVSITRKPETTLARQKPGQPSVLKKEQPDITADFKWPAKTKTSKIQDFPTLLREFSHLGKTQTFRQ</sequence>
<protein>
    <submittedName>
        <fullName evidence="2">Uncharacterized protein</fullName>
    </submittedName>
</protein>
<accession>A0A3D3R6B3</accession>
<dbReference type="Proteomes" id="UP000263642">
    <property type="component" value="Unassembled WGS sequence"/>
</dbReference>
<gene>
    <name evidence="2" type="ORF">DIT97_15700</name>
</gene>
<dbReference type="AlphaFoldDB" id="A0A3D3R6B3"/>